<evidence type="ECO:0000256" key="1">
    <source>
        <dbReference type="SAM" id="MobiDB-lite"/>
    </source>
</evidence>
<evidence type="ECO:0000313" key="3">
    <source>
        <dbReference type="Proteomes" id="UP001500403"/>
    </source>
</evidence>
<sequence length="117" mass="12545">MPAVLGGLRVPEEPSARVPAEERGSGRDDVRLLVSWGTEVAHHVFREPTGLHEPQAPHLLMPEAIAGRAAPDRGHAEAPRHLSLWHESATYPSTTRRRALTLGIARATIGEIAGGSV</sequence>
<gene>
    <name evidence="2" type="ORF">GCM10010446_05840</name>
</gene>
<dbReference type="RefSeq" id="WP_425577116.1">
    <property type="nucleotide sequence ID" value="NZ_BAAAUD010000009.1"/>
</dbReference>
<feature type="compositionally biased region" description="Basic and acidic residues" evidence="1">
    <location>
        <begin position="10"/>
        <end position="26"/>
    </location>
</feature>
<reference evidence="3" key="1">
    <citation type="journal article" date="2019" name="Int. J. Syst. Evol. Microbiol.">
        <title>The Global Catalogue of Microorganisms (GCM) 10K type strain sequencing project: providing services to taxonomists for standard genome sequencing and annotation.</title>
        <authorList>
            <consortium name="The Broad Institute Genomics Platform"/>
            <consortium name="The Broad Institute Genome Sequencing Center for Infectious Disease"/>
            <person name="Wu L."/>
            <person name="Ma J."/>
        </authorList>
    </citation>
    <scope>NUCLEOTIDE SEQUENCE [LARGE SCALE GENOMIC DNA]</scope>
    <source>
        <strain evidence="3">JCM 9088</strain>
    </source>
</reference>
<dbReference type="EMBL" id="BAAAUD010000009">
    <property type="protein sequence ID" value="GAA2924498.1"/>
    <property type="molecule type" value="Genomic_DNA"/>
</dbReference>
<proteinExistence type="predicted"/>
<accession>A0ABP6JAL5</accession>
<dbReference type="Proteomes" id="UP001500403">
    <property type="component" value="Unassembled WGS sequence"/>
</dbReference>
<evidence type="ECO:0000313" key="2">
    <source>
        <dbReference type="EMBL" id="GAA2924498.1"/>
    </source>
</evidence>
<comment type="caution">
    <text evidence="2">The sequence shown here is derived from an EMBL/GenBank/DDBJ whole genome shotgun (WGS) entry which is preliminary data.</text>
</comment>
<protein>
    <submittedName>
        <fullName evidence="2">Uncharacterized protein</fullName>
    </submittedName>
</protein>
<name>A0ABP6JAL5_9ACTN</name>
<feature type="region of interest" description="Disordered" evidence="1">
    <location>
        <begin position="1"/>
        <end position="26"/>
    </location>
</feature>
<organism evidence="2 3">
    <name type="scientific">Streptomyces enissocaesilis</name>
    <dbReference type="NCBI Taxonomy" id="332589"/>
    <lineage>
        <taxon>Bacteria</taxon>
        <taxon>Bacillati</taxon>
        <taxon>Actinomycetota</taxon>
        <taxon>Actinomycetes</taxon>
        <taxon>Kitasatosporales</taxon>
        <taxon>Streptomycetaceae</taxon>
        <taxon>Streptomyces</taxon>
        <taxon>Streptomyces rochei group</taxon>
    </lineage>
</organism>
<keyword evidence="3" id="KW-1185">Reference proteome</keyword>